<proteinExistence type="predicted"/>
<accession>A0A7U7J1N7</accession>
<protein>
    <submittedName>
        <fullName evidence="1">Uncharacterized protein</fullName>
    </submittedName>
</protein>
<comment type="caution">
    <text evidence="1">The sequence shown here is derived from an EMBL/GenBank/DDBJ whole genome shotgun (WGS) entry which is preliminary data.</text>
</comment>
<organism evidence="1 2">
    <name type="scientific">Candidatus Contendobacter odensis Run_B_J11</name>
    <dbReference type="NCBI Taxonomy" id="1400861"/>
    <lineage>
        <taxon>Bacteria</taxon>
        <taxon>Pseudomonadati</taxon>
        <taxon>Pseudomonadota</taxon>
        <taxon>Gammaproteobacteria</taxon>
        <taxon>Candidatus Competibacteraceae</taxon>
        <taxon>Candidatus Contendibacter</taxon>
    </lineage>
</organism>
<evidence type="ECO:0000313" key="1">
    <source>
        <dbReference type="EMBL" id="CDH43687.1"/>
    </source>
</evidence>
<evidence type="ECO:0000313" key="2">
    <source>
        <dbReference type="Proteomes" id="UP000019184"/>
    </source>
</evidence>
<dbReference type="Proteomes" id="UP000019184">
    <property type="component" value="Unassembled WGS sequence"/>
</dbReference>
<dbReference type="AlphaFoldDB" id="A0A7U7J1N7"/>
<name>A0A7U7J1N7_9GAMM</name>
<keyword evidence="2" id="KW-1185">Reference proteome</keyword>
<gene>
    <name evidence="1" type="ORF">BN874_130012</name>
</gene>
<sequence>MPIQPTATTFKLDFPTSTGKGLTKMLAFTFECEVPVNRILVLNLPASVLPGKHQIEVVVDPNESSSAIETMEALVPVSDEVPPRTELWQRLIALRAQAEANGMSLLSQDEILAEMRQRRGEDE</sequence>
<dbReference type="EMBL" id="CBTK010000035">
    <property type="protein sequence ID" value="CDH43687.1"/>
    <property type="molecule type" value="Genomic_DNA"/>
</dbReference>
<reference evidence="1 2" key="1">
    <citation type="journal article" date="2014" name="ISME J.">
        <title>Candidatus Competibacter-lineage genomes retrieved from metagenomes reveal functional metabolic diversity.</title>
        <authorList>
            <person name="McIlroy S.J."/>
            <person name="Albertsen M."/>
            <person name="Andresen E.K."/>
            <person name="Saunders A.M."/>
            <person name="Kristiansen R."/>
            <person name="Stokholm-Bjerregaard M."/>
            <person name="Nielsen K.L."/>
            <person name="Nielsen P.H."/>
        </authorList>
    </citation>
    <scope>NUCLEOTIDE SEQUENCE [LARGE SCALE GENOMIC DNA]</scope>
    <source>
        <strain evidence="1 2">Run_B_J11</strain>
    </source>
</reference>